<reference evidence="1 2" key="1">
    <citation type="submission" date="2016-10" db="EMBL/GenBank/DDBJ databases">
        <authorList>
            <person name="de Groot N.N."/>
        </authorList>
    </citation>
    <scope>NUCLEOTIDE SEQUENCE [LARGE SCALE GENOMIC DNA]</scope>
    <source>
        <strain evidence="1 2">743A</strain>
    </source>
</reference>
<evidence type="ECO:0000313" key="2">
    <source>
        <dbReference type="Proteomes" id="UP000199659"/>
    </source>
</evidence>
<sequence>MQQEKWMEDPVFQKMDPRKKKILMDISKQSKGKSMQQALPLILSAQTQLKSQNLSFTPKERDTLFTILTHDMSQEELAKFEVLKKMMKI</sequence>
<protein>
    <submittedName>
        <fullName evidence="1">Uncharacterized protein</fullName>
    </submittedName>
</protein>
<name>A0A1I6JNL6_9FIRM</name>
<proteinExistence type="predicted"/>
<evidence type="ECO:0000313" key="1">
    <source>
        <dbReference type="EMBL" id="SFR80130.1"/>
    </source>
</evidence>
<dbReference type="Proteomes" id="UP000199659">
    <property type="component" value="Unassembled WGS sequence"/>
</dbReference>
<dbReference type="STRING" id="37658.SAMN05661086_01762"/>
<dbReference type="OrthoDB" id="1912088at2"/>
<dbReference type="RefSeq" id="WP_092560318.1">
    <property type="nucleotide sequence ID" value="NZ_FOYZ01000006.1"/>
</dbReference>
<gene>
    <name evidence="1" type="ORF">SAMN05661086_01762</name>
</gene>
<accession>A0A1I6JNL6</accession>
<dbReference type="EMBL" id="FOYZ01000006">
    <property type="protein sequence ID" value="SFR80130.1"/>
    <property type="molecule type" value="Genomic_DNA"/>
</dbReference>
<dbReference type="AlphaFoldDB" id="A0A1I6JNL6"/>
<organism evidence="1 2">
    <name type="scientific">Anaeromicropila populeti</name>
    <dbReference type="NCBI Taxonomy" id="37658"/>
    <lineage>
        <taxon>Bacteria</taxon>
        <taxon>Bacillati</taxon>
        <taxon>Bacillota</taxon>
        <taxon>Clostridia</taxon>
        <taxon>Lachnospirales</taxon>
        <taxon>Lachnospiraceae</taxon>
        <taxon>Anaeromicropila</taxon>
    </lineage>
</organism>
<keyword evidence="2" id="KW-1185">Reference proteome</keyword>